<evidence type="ECO:0000256" key="1">
    <source>
        <dbReference type="ARBA" id="ARBA00009067"/>
    </source>
</evidence>
<dbReference type="RefSeq" id="WP_096633784.1">
    <property type="nucleotide sequence ID" value="NZ_LHAE01000006.1"/>
</dbReference>
<keyword evidence="2" id="KW-0812">Transmembrane</keyword>
<gene>
    <name evidence="4" type="ORF">A9Y57_01688</name>
</gene>
<reference evidence="4 5" key="1">
    <citation type="submission" date="2016-06" db="EMBL/GenBank/DDBJ databases">
        <authorList>
            <person name="Haines A.N."/>
            <person name="Council K.R."/>
        </authorList>
    </citation>
    <scope>NUCLEOTIDE SEQUENCE [LARGE SCALE GENOMIC DNA]</scope>
    <source>
        <strain evidence="4 5">SP158-29</strain>
    </source>
</reference>
<dbReference type="PANTHER" id="PTHR36435:SF1">
    <property type="entry name" value="CAAX AMINO TERMINAL PROTEASE FAMILY PROTEIN"/>
    <property type="match status" value="1"/>
</dbReference>
<feature type="transmembrane region" description="Helical" evidence="2">
    <location>
        <begin position="95"/>
        <end position="116"/>
    </location>
</feature>
<dbReference type="AlphaFoldDB" id="A0A854WC95"/>
<name>A0A854WC95_9STRE</name>
<protein>
    <submittedName>
        <fullName evidence="4">CAAX amino terminal protease self-immunity</fullName>
    </submittedName>
</protein>
<keyword evidence="2" id="KW-1133">Transmembrane helix</keyword>
<evidence type="ECO:0000256" key="2">
    <source>
        <dbReference type="SAM" id="Phobius"/>
    </source>
</evidence>
<accession>A0A854WC95</accession>
<dbReference type="InterPro" id="IPR003675">
    <property type="entry name" value="Rce1/LyrA-like_dom"/>
</dbReference>
<comment type="similarity">
    <text evidence="1">Belongs to the UPF0177 family.</text>
</comment>
<dbReference type="GO" id="GO:0080120">
    <property type="term" value="P:CAAX-box protein maturation"/>
    <property type="evidence" value="ECO:0007669"/>
    <property type="project" value="UniProtKB-ARBA"/>
</dbReference>
<feature type="domain" description="CAAX prenyl protease 2/Lysostaphin resistance protein A-like" evidence="3">
    <location>
        <begin position="96"/>
        <end position="193"/>
    </location>
</feature>
<sequence>MKQIFKSIGFALLMVIFPTIAGVLIQLKHITDPTKVYMVEAFCFFIAVVVGYLIYRKIKKHYFFASSPKIKLYYLPIILIEICTLIAIPKFDHPATYFLVLLAFTIFVGISEELFFRAIILRLLSTKSITFGIMGSSLLFGLLHMANLAGGSSIIYVCFQIVFAFLFGLVAAYIVVIEKSLLMVIIWHAIHDYFGIITGNEIDTLAIIIVITQCLILLAYAIYLHRISYGKLPSIEKK</sequence>
<evidence type="ECO:0000259" key="3">
    <source>
        <dbReference type="Pfam" id="PF02517"/>
    </source>
</evidence>
<dbReference type="Pfam" id="PF02517">
    <property type="entry name" value="Rce1-like"/>
    <property type="match status" value="1"/>
</dbReference>
<evidence type="ECO:0000313" key="5">
    <source>
        <dbReference type="Proteomes" id="UP000217465"/>
    </source>
</evidence>
<feature type="transmembrane region" description="Helical" evidence="2">
    <location>
        <begin position="205"/>
        <end position="224"/>
    </location>
</feature>
<keyword evidence="4" id="KW-0378">Hydrolase</keyword>
<feature type="transmembrane region" description="Helical" evidence="2">
    <location>
        <begin position="181"/>
        <end position="199"/>
    </location>
</feature>
<feature type="transmembrane region" description="Helical" evidence="2">
    <location>
        <begin position="71"/>
        <end position="89"/>
    </location>
</feature>
<feature type="transmembrane region" description="Helical" evidence="2">
    <location>
        <begin position="154"/>
        <end position="174"/>
    </location>
</feature>
<dbReference type="Proteomes" id="UP000217465">
    <property type="component" value="Unassembled WGS sequence"/>
</dbReference>
<keyword evidence="2" id="KW-0472">Membrane</keyword>
<dbReference type="PANTHER" id="PTHR36435">
    <property type="entry name" value="SLR1288 PROTEIN"/>
    <property type="match status" value="1"/>
</dbReference>
<dbReference type="GO" id="GO:0006508">
    <property type="term" value="P:proteolysis"/>
    <property type="evidence" value="ECO:0007669"/>
    <property type="project" value="UniProtKB-KW"/>
</dbReference>
<dbReference type="InterPro" id="IPR052710">
    <property type="entry name" value="CAAX_protease"/>
</dbReference>
<dbReference type="GO" id="GO:0004175">
    <property type="term" value="F:endopeptidase activity"/>
    <property type="evidence" value="ECO:0007669"/>
    <property type="project" value="UniProtKB-ARBA"/>
</dbReference>
<keyword evidence="4" id="KW-0645">Protease</keyword>
<feature type="transmembrane region" description="Helical" evidence="2">
    <location>
        <begin position="7"/>
        <end position="25"/>
    </location>
</feature>
<evidence type="ECO:0000313" key="4">
    <source>
        <dbReference type="EMBL" id="PCH11385.1"/>
    </source>
</evidence>
<feature type="transmembrane region" description="Helical" evidence="2">
    <location>
        <begin position="128"/>
        <end position="148"/>
    </location>
</feature>
<proteinExistence type="inferred from homology"/>
<dbReference type="EMBL" id="NSGR01000009">
    <property type="protein sequence ID" value="PCH11385.1"/>
    <property type="molecule type" value="Genomic_DNA"/>
</dbReference>
<feature type="transmembrane region" description="Helical" evidence="2">
    <location>
        <begin position="37"/>
        <end position="55"/>
    </location>
</feature>
<comment type="caution">
    <text evidence="4">The sequence shown here is derived from an EMBL/GenBank/DDBJ whole genome shotgun (WGS) entry which is preliminary data.</text>
</comment>
<organism evidence="4 5">
    <name type="scientific">Streptococcus parauberis</name>
    <dbReference type="NCBI Taxonomy" id="1348"/>
    <lineage>
        <taxon>Bacteria</taxon>
        <taxon>Bacillati</taxon>
        <taxon>Bacillota</taxon>
        <taxon>Bacilli</taxon>
        <taxon>Lactobacillales</taxon>
        <taxon>Streptococcaceae</taxon>
        <taxon>Streptococcus</taxon>
    </lineage>
</organism>